<organism evidence="2 3">
    <name type="scientific">Flavobacterium plantiphilum</name>
    <dbReference type="NCBI Taxonomy" id="3163297"/>
    <lineage>
        <taxon>Bacteria</taxon>
        <taxon>Pseudomonadati</taxon>
        <taxon>Bacteroidota</taxon>
        <taxon>Flavobacteriia</taxon>
        <taxon>Flavobacteriales</taxon>
        <taxon>Flavobacteriaceae</taxon>
        <taxon>Flavobacterium</taxon>
    </lineage>
</organism>
<dbReference type="InterPro" id="IPR055354">
    <property type="entry name" value="DUF7507"/>
</dbReference>
<gene>
    <name evidence="2" type="ORF">ABS764_05370</name>
</gene>
<dbReference type="Pfam" id="PF24346">
    <property type="entry name" value="DUF7507"/>
    <property type="match status" value="2"/>
</dbReference>
<sequence length="373" mass="39515">GVDVQDISGTAVDNDTSTETTIPKSGSLAFVKTGVYNGDATKAVVGDKITYTFTVSNTGNVTVSNIVINDAKLGTTALALVPSTLAPLATGVVTQEYTITQADIDAGVVSNTAITIGQDPQGVDVQDISGTAVDNDDPTITNLPENAKIALLLKGILQDEIPDGQAQIGETIRYEYTIMNMGDVPLSNVWIEDAMVGLDMNSGTINLPIGAMDSTTFSATYVITQADIIAGNVSNQATVYGTTPLGRVVQDLSHETNPLEDGMTVVGVDGCVLKVFNAVAPNSGSEFEKILYIRGIDCYPDNSVQIFDRWGVKVFEVDGYDNNAKAFRGISEGRVTVNQSKGLPNGTYFYVINYVDKDGNGLNKSGYLHLIND</sequence>
<dbReference type="InterPro" id="IPR047589">
    <property type="entry name" value="DUF11_rpt"/>
</dbReference>
<dbReference type="NCBIfam" id="TIGR01451">
    <property type="entry name" value="B_ant_repeat"/>
    <property type="match status" value="2"/>
</dbReference>
<dbReference type="Proteomes" id="UP001629260">
    <property type="component" value="Unassembled WGS sequence"/>
</dbReference>
<feature type="domain" description="DUF7507" evidence="1">
    <location>
        <begin position="27"/>
        <end position="127"/>
    </location>
</feature>
<proteinExistence type="predicted"/>
<keyword evidence="3" id="KW-1185">Reference proteome</keyword>
<feature type="domain" description="DUF7507" evidence="1">
    <location>
        <begin position="163"/>
        <end position="251"/>
    </location>
</feature>
<dbReference type="EMBL" id="JBELQA010000003">
    <property type="protein sequence ID" value="MFL9830277.1"/>
    <property type="molecule type" value="Genomic_DNA"/>
</dbReference>
<feature type="non-terminal residue" evidence="2">
    <location>
        <position position="1"/>
    </location>
</feature>
<evidence type="ECO:0000313" key="3">
    <source>
        <dbReference type="Proteomes" id="UP001629260"/>
    </source>
</evidence>
<name>A0ABW8XRU9_9FLAO</name>
<dbReference type="Pfam" id="PF13585">
    <property type="entry name" value="CHU_C"/>
    <property type="match status" value="1"/>
</dbReference>
<reference evidence="2 3" key="1">
    <citation type="submission" date="2024-06" db="EMBL/GenBank/DDBJ databases">
        <authorList>
            <person name="Kaempfer P."/>
            <person name="Viver T."/>
        </authorList>
    </citation>
    <scope>NUCLEOTIDE SEQUENCE [LARGE SCALE GENOMIC DNA]</scope>
    <source>
        <strain evidence="2 3">ST-87</strain>
    </source>
</reference>
<accession>A0ABW8XRU9</accession>
<evidence type="ECO:0000313" key="2">
    <source>
        <dbReference type="EMBL" id="MFL9830277.1"/>
    </source>
</evidence>
<protein>
    <submittedName>
        <fullName evidence="2">Gliding motility-associated C-terminal domain-containing protein</fullName>
    </submittedName>
</protein>
<comment type="caution">
    <text evidence="2">The sequence shown here is derived from an EMBL/GenBank/DDBJ whole genome shotgun (WGS) entry which is preliminary data.</text>
</comment>
<evidence type="ECO:0000259" key="1">
    <source>
        <dbReference type="Pfam" id="PF24346"/>
    </source>
</evidence>
<dbReference type="RefSeq" id="WP_408080758.1">
    <property type="nucleotide sequence ID" value="NZ_JBELQA010000003.1"/>
</dbReference>